<reference evidence="2 3" key="1">
    <citation type="submission" date="2021-07" db="EMBL/GenBank/DDBJ databases">
        <title>Paenibacillus radiodurans sp. nov., isolated from the southeastern edge of Tengger Desert.</title>
        <authorList>
            <person name="Zhang G."/>
        </authorList>
    </citation>
    <scope>NUCLEOTIDE SEQUENCE [LARGE SCALE GENOMIC DNA]</scope>
    <source>
        <strain evidence="2 3">CCM 7311</strain>
    </source>
</reference>
<dbReference type="InterPro" id="IPR000073">
    <property type="entry name" value="AB_hydrolase_1"/>
</dbReference>
<dbReference type="InterPro" id="IPR052897">
    <property type="entry name" value="Sec-Metab_Biosynth_Hydrolase"/>
</dbReference>
<evidence type="ECO:0000313" key="3">
    <source>
        <dbReference type="Proteomes" id="UP001519887"/>
    </source>
</evidence>
<evidence type="ECO:0000259" key="1">
    <source>
        <dbReference type="Pfam" id="PF12697"/>
    </source>
</evidence>
<dbReference type="Gene3D" id="3.40.50.1820">
    <property type="entry name" value="alpha/beta hydrolase"/>
    <property type="match status" value="1"/>
</dbReference>
<dbReference type="EMBL" id="JAHZIK010000551">
    <property type="protein sequence ID" value="MBW7456335.1"/>
    <property type="molecule type" value="Genomic_DNA"/>
</dbReference>
<dbReference type="PANTHER" id="PTHR37017">
    <property type="entry name" value="AB HYDROLASE-1 DOMAIN-CONTAINING PROTEIN-RELATED"/>
    <property type="match status" value="1"/>
</dbReference>
<dbReference type="SUPFAM" id="SSF53474">
    <property type="entry name" value="alpha/beta-Hydrolases"/>
    <property type="match status" value="1"/>
</dbReference>
<dbReference type="PRINTS" id="PR00111">
    <property type="entry name" value="ABHYDROLASE"/>
</dbReference>
<organism evidence="2 3">
    <name type="scientific">Paenibacillus sepulcri</name>
    <dbReference type="NCBI Taxonomy" id="359917"/>
    <lineage>
        <taxon>Bacteria</taxon>
        <taxon>Bacillati</taxon>
        <taxon>Bacillota</taxon>
        <taxon>Bacilli</taxon>
        <taxon>Bacillales</taxon>
        <taxon>Paenibacillaceae</taxon>
        <taxon>Paenibacillus</taxon>
    </lineage>
</organism>
<sequence>MPTWSAPVPESLPSAAYQEKWSAQRLTFVLIHGAWADAGFWNGIAAHLRKMGHTVYTPDNPGRGPDTNKDVTHAMITRSVADFITSRDLQNIVLVGHSFGGSVVQTVAQLMPERIKRLVFYNAFIIKDGEAVADEFPPAALEVFRKLRESSMDDTIMLPFPFFRETFVNLASLETARRIYSGIAPEPAKPSYDKLDLKKFYSQNFPASYVYFTEDNVLPQGNSEYGWHPHMSSRLGLFRLLKGQGDHLTTAKTDPGLVAARIYEAGRD</sequence>
<dbReference type="Proteomes" id="UP001519887">
    <property type="component" value="Unassembled WGS sequence"/>
</dbReference>
<gene>
    <name evidence="2" type="ORF">K0U00_20070</name>
</gene>
<keyword evidence="2" id="KW-0378">Hydrolase</keyword>
<dbReference type="GO" id="GO:0016787">
    <property type="term" value="F:hydrolase activity"/>
    <property type="evidence" value="ECO:0007669"/>
    <property type="project" value="UniProtKB-KW"/>
</dbReference>
<protein>
    <submittedName>
        <fullName evidence="2">Alpha/beta fold hydrolase</fullName>
    </submittedName>
</protein>
<comment type="caution">
    <text evidence="2">The sequence shown here is derived from an EMBL/GenBank/DDBJ whole genome shotgun (WGS) entry which is preliminary data.</text>
</comment>
<keyword evidence="3" id="KW-1185">Reference proteome</keyword>
<proteinExistence type="predicted"/>
<feature type="domain" description="AB hydrolase-1" evidence="1">
    <location>
        <begin position="28"/>
        <end position="179"/>
    </location>
</feature>
<dbReference type="PANTHER" id="PTHR37017:SF11">
    <property type="entry name" value="ESTERASE_LIPASE_THIOESTERASE DOMAIN-CONTAINING PROTEIN"/>
    <property type="match status" value="1"/>
</dbReference>
<dbReference type="InterPro" id="IPR029058">
    <property type="entry name" value="AB_hydrolase_fold"/>
</dbReference>
<accession>A0ABS7C6G6</accession>
<evidence type="ECO:0000313" key="2">
    <source>
        <dbReference type="EMBL" id="MBW7456335.1"/>
    </source>
</evidence>
<dbReference type="Pfam" id="PF12697">
    <property type="entry name" value="Abhydrolase_6"/>
    <property type="match status" value="1"/>
</dbReference>
<name>A0ABS7C6G6_9BACL</name>